<evidence type="ECO:0000259" key="1">
    <source>
        <dbReference type="Pfam" id="PF00248"/>
    </source>
</evidence>
<accession>A0A915CSS7</accession>
<dbReference type="InterPro" id="IPR023210">
    <property type="entry name" value="NADP_OxRdtase_dom"/>
</dbReference>
<dbReference type="WBParaSite" id="jg12246">
    <property type="protein sequence ID" value="jg12246"/>
    <property type="gene ID" value="jg12246"/>
</dbReference>
<dbReference type="Pfam" id="PF00248">
    <property type="entry name" value="Aldo_ket_red"/>
    <property type="match status" value="1"/>
</dbReference>
<dbReference type="InterPro" id="IPR036812">
    <property type="entry name" value="NAD(P)_OxRdtase_dom_sf"/>
</dbReference>
<proteinExistence type="predicted"/>
<dbReference type="AlphaFoldDB" id="A0A915CSS7"/>
<organism evidence="2 3">
    <name type="scientific">Ditylenchus dipsaci</name>
    <dbReference type="NCBI Taxonomy" id="166011"/>
    <lineage>
        <taxon>Eukaryota</taxon>
        <taxon>Metazoa</taxon>
        <taxon>Ecdysozoa</taxon>
        <taxon>Nematoda</taxon>
        <taxon>Chromadorea</taxon>
        <taxon>Rhabditida</taxon>
        <taxon>Tylenchina</taxon>
        <taxon>Tylenchomorpha</taxon>
        <taxon>Sphaerularioidea</taxon>
        <taxon>Anguinidae</taxon>
        <taxon>Anguininae</taxon>
        <taxon>Ditylenchus</taxon>
    </lineage>
</organism>
<dbReference type="InterPro" id="IPR020471">
    <property type="entry name" value="AKR"/>
</dbReference>
<protein>
    <submittedName>
        <fullName evidence="3">NADP-dependent oxidoreductase domain-containing protein</fullName>
    </submittedName>
</protein>
<sequence length="141" mass="15877">MYVVIDDDYDVEYVIPYASYLSGLPIPIIYGTAWKKEKTAELVVKAVLAGFRAVDTACQPKHYNEELVGQAVATLQQKHGLKRQDLFLQTKFTSLNGQDPHKIPYDKNAPLVEQVKQSFATSLINLQTDYLDSLVMHSPMS</sequence>
<dbReference type="PANTHER" id="PTHR11732">
    <property type="entry name" value="ALDO/KETO REDUCTASE"/>
    <property type="match status" value="1"/>
</dbReference>
<dbReference type="Gene3D" id="3.20.20.100">
    <property type="entry name" value="NADP-dependent oxidoreductase domain"/>
    <property type="match status" value="1"/>
</dbReference>
<evidence type="ECO:0000313" key="3">
    <source>
        <dbReference type="WBParaSite" id="jg12246"/>
    </source>
</evidence>
<dbReference type="GO" id="GO:0016491">
    <property type="term" value="F:oxidoreductase activity"/>
    <property type="evidence" value="ECO:0007669"/>
    <property type="project" value="InterPro"/>
</dbReference>
<name>A0A915CSS7_9BILA</name>
<feature type="domain" description="NADP-dependent oxidoreductase" evidence="1">
    <location>
        <begin position="33"/>
        <end position="139"/>
    </location>
</feature>
<dbReference type="Proteomes" id="UP000887574">
    <property type="component" value="Unplaced"/>
</dbReference>
<dbReference type="SUPFAM" id="SSF51430">
    <property type="entry name" value="NAD(P)-linked oxidoreductase"/>
    <property type="match status" value="1"/>
</dbReference>
<evidence type="ECO:0000313" key="2">
    <source>
        <dbReference type="Proteomes" id="UP000887574"/>
    </source>
</evidence>
<reference evidence="3" key="1">
    <citation type="submission" date="2022-11" db="UniProtKB">
        <authorList>
            <consortium name="WormBaseParasite"/>
        </authorList>
    </citation>
    <scope>IDENTIFICATION</scope>
</reference>
<keyword evidence="2" id="KW-1185">Reference proteome</keyword>